<dbReference type="SUPFAM" id="SSF49313">
    <property type="entry name" value="Cadherin-like"/>
    <property type="match status" value="7"/>
</dbReference>
<dbReference type="PROSITE" id="PS00330">
    <property type="entry name" value="HEMOLYSIN_CALCIUM"/>
    <property type="match status" value="2"/>
</dbReference>
<sequence length="1094" mass="113223">MAVALTIDVYKAPDNTVPNGGVKPAGSNTVIQINENIIQGTRIGEIKGWESTAFTGTPVITFTNNPGGLFDVEMTVVNGTPKWFLIAKVDPTLTETFDYEDEDWFGIYPQIAFKVSNPGGSTTLHQGSFQVELNDLPETPGNTKPSAPGVVGVVATVDENKAGSTVVAQVQSTDPEGDALTYSLVDTFGGKFSINAATGAITLTGAVDFETDAGLTTEAGTGKKYFNVQVRATDNGAGNLVSDVGTVKVYINDINETPGGNTKPSAPAVVTGTLQTVDENKAGSSTVAQVQSTDPEGNALTYSLVDTFGGKFSINATTGVISLTGAVDFETDAGLTIEAGTGKKYFNVQVRATDNGTGNLVSDVGTVKVYVNDINEKPSAPAVVAGTLQTVDENKAGSSTVAQVQSTDQDGGQTLTYSLVDTFGGKFSINATTGAITLTGAVDFETDAGLNTEAGTGKKYFNVQVRATDTGAGNLVSDVSTVKVYINNINDKPSAPAVVAGTLQTVDENKAGNTVVATVQSTDQDGHALTYSLVDTFGGRFSINTATGVISLSGAVDFETDAGLTIEAGTGKKYFNVQVRATDNGTGNLVSDVGTVKVYINDINENPGNTKPSAPTPVGVVATVDENKAGSTAVAQVQSTDPEGNALTYSLVDTFGGKFSINAATGMITLAGAVDFETDAGLTTEAGTGKKYFNIQVRATDNGTGNLVSDVGTVKVYINDVNDKPSAPTPVGVVATVDENKAGSTAVAQVQSTDQDSGQTRSYSLVDTFGGKFSIDSATGVITLTGAVDFETDAGLTTEAGTGKKYFNVQVRATDTGAGNLVSDVGTVKVYINDIDETLTNQAPTAVFLSNASVSELAPNTAVVGSLSALDANTGETFTYSLVGDGAGGRFTVVGNQILVADGFKLDFEQAKSHQIFVQVKDKAGAAFTQALTINVGDLAREVTKGSGVNDIFKAGKANDVLGGGNGNDQLWGGLGKDVLTGGKGKDIFVFDTKLNKKTNLDKIVDFSVKDDTIWLDNAVFKKLGKGTAVKPGKLNKAFFTIGDTAKDNNDYLVYDSKKGVLYYDADGSGSGKQVEFATLKKGLKMTAADFFVI</sequence>
<dbReference type="InterPro" id="IPR011049">
    <property type="entry name" value="Serralysin-like_metalloprot_C"/>
</dbReference>
<comment type="caution">
    <text evidence="4">The sequence shown here is derived from an EMBL/GenBank/DDBJ whole genome shotgun (WGS) entry which is preliminary data.</text>
</comment>
<keyword evidence="1" id="KW-0812">Transmembrane</keyword>
<evidence type="ECO:0000256" key="2">
    <source>
        <dbReference type="ARBA" id="ARBA00022989"/>
    </source>
</evidence>
<dbReference type="Proteomes" id="UP000707352">
    <property type="component" value="Unassembled WGS sequence"/>
</dbReference>
<dbReference type="InterPro" id="IPR002126">
    <property type="entry name" value="Cadherin-like_dom"/>
</dbReference>
<dbReference type="RefSeq" id="WP_167673044.1">
    <property type="nucleotide sequence ID" value="NZ_JAATJS010000003.1"/>
</dbReference>
<dbReference type="SUPFAM" id="SSF51120">
    <property type="entry name" value="beta-Roll"/>
    <property type="match status" value="1"/>
</dbReference>
<organism evidence="4 5">
    <name type="scientific">Microvirga terricola</name>
    <dbReference type="NCBI Taxonomy" id="2719797"/>
    <lineage>
        <taxon>Bacteria</taxon>
        <taxon>Pseudomonadati</taxon>
        <taxon>Pseudomonadota</taxon>
        <taxon>Alphaproteobacteria</taxon>
        <taxon>Hyphomicrobiales</taxon>
        <taxon>Methylobacteriaceae</taxon>
        <taxon>Microvirga</taxon>
    </lineage>
</organism>
<name>A0ABX0VFL4_9HYPH</name>
<dbReference type="SMART" id="SM00112">
    <property type="entry name" value="CA"/>
    <property type="match status" value="7"/>
</dbReference>
<accession>A0ABX0VFL4</accession>
<dbReference type="CDD" id="cd11304">
    <property type="entry name" value="Cadherin_repeat"/>
    <property type="match status" value="7"/>
</dbReference>
<reference evidence="4 5" key="1">
    <citation type="submission" date="2020-03" db="EMBL/GenBank/DDBJ databases">
        <title>The genome sequence of Microvirga sp. c23x22.</title>
        <authorList>
            <person name="Zhang X."/>
        </authorList>
    </citation>
    <scope>NUCLEOTIDE SEQUENCE [LARGE SCALE GENOMIC DNA]</scope>
    <source>
        <strain evidence="5">c23x22</strain>
    </source>
</reference>
<feature type="domain" description="Cadherin" evidence="3">
    <location>
        <begin position="276"/>
        <end position="383"/>
    </location>
</feature>
<keyword evidence="5" id="KW-1185">Reference proteome</keyword>
<evidence type="ECO:0000259" key="3">
    <source>
        <dbReference type="PROSITE" id="PS50268"/>
    </source>
</evidence>
<feature type="domain" description="Cadherin" evidence="3">
    <location>
        <begin position="729"/>
        <end position="846"/>
    </location>
</feature>
<dbReference type="EMBL" id="JAATJS010000003">
    <property type="protein sequence ID" value="NIX77161.1"/>
    <property type="molecule type" value="Genomic_DNA"/>
</dbReference>
<dbReference type="InterPro" id="IPR018511">
    <property type="entry name" value="Hemolysin-typ_Ca-bd_CS"/>
</dbReference>
<dbReference type="Gene3D" id="2.60.40.60">
    <property type="entry name" value="Cadherins"/>
    <property type="match status" value="6"/>
</dbReference>
<dbReference type="PRINTS" id="PR00313">
    <property type="entry name" value="CABNDNGRPT"/>
</dbReference>
<dbReference type="PANTHER" id="PTHR24026:SF126">
    <property type="entry name" value="PROTOCADHERIN FAT 4"/>
    <property type="match status" value="1"/>
</dbReference>
<dbReference type="Pfam" id="PF00028">
    <property type="entry name" value="Cadherin"/>
    <property type="match status" value="6"/>
</dbReference>
<evidence type="ECO:0000256" key="1">
    <source>
        <dbReference type="ARBA" id="ARBA00022692"/>
    </source>
</evidence>
<feature type="domain" description="Cadherin" evidence="3">
    <location>
        <begin position="155"/>
        <end position="269"/>
    </location>
</feature>
<dbReference type="PROSITE" id="PS50268">
    <property type="entry name" value="CADHERIN_2"/>
    <property type="match status" value="7"/>
</dbReference>
<feature type="domain" description="Cadherin" evidence="3">
    <location>
        <begin position="616"/>
        <end position="730"/>
    </location>
</feature>
<protein>
    <recommendedName>
        <fullName evidence="3">Cadherin domain-containing protein</fullName>
    </recommendedName>
</protein>
<proteinExistence type="predicted"/>
<dbReference type="PANTHER" id="PTHR24026">
    <property type="entry name" value="FAT ATYPICAL CADHERIN-RELATED"/>
    <property type="match status" value="1"/>
</dbReference>
<dbReference type="PRINTS" id="PR00205">
    <property type="entry name" value="CADHERIN"/>
</dbReference>
<keyword evidence="2" id="KW-0472">Membrane</keyword>
<dbReference type="Gene3D" id="2.150.10.10">
    <property type="entry name" value="Serralysin-like metalloprotease, C-terminal"/>
    <property type="match status" value="1"/>
</dbReference>
<evidence type="ECO:0000313" key="5">
    <source>
        <dbReference type="Proteomes" id="UP000707352"/>
    </source>
</evidence>
<dbReference type="Pfam" id="PF00353">
    <property type="entry name" value="HemolysinCabind"/>
    <property type="match status" value="1"/>
</dbReference>
<feature type="domain" description="Cadherin" evidence="3">
    <location>
        <begin position="390"/>
        <end position="498"/>
    </location>
</feature>
<feature type="domain" description="Cadherin" evidence="3">
    <location>
        <begin position="852"/>
        <end position="953"/>
    </location>
</feature>
<dbReference type="InterPro" id="IPR001343">
    <property type="entry name" value="Hemolysn_Ca-bd"/>
</dbReference>
<keyword evidence="2" id="KW-1133">Transmembrane helix</keyword>
<gene>
    <name evidence="4" type="ORF">HB375_11140</name>
</gene>
<dbReference type="InterPro" id="IPR015919">
    <property type="entry name" value="Cadherin-like_sf"/>
</dbReference>
<evidence type="ECO:0000313" key="4">
    <source>
        <dbReference type="EMBL" id="NIX77161.1"/>
    </source>
</evidence>
<feature type="domain" description="Cadherin" evidence="3">
    <location>
        <begin position="505"/>
        <end position="617"/>
    </location>
</feature>